<accession>A0A2S4JQP3</accession>
<feature type="signal peptide" evidence="3">
    <location>
        <begin position="1"/>
        <end position="26"/>
    </location>
</feature>
<feature type="repeat" description="TPR" evidence="1">
    <location>
        <begin position="138"/>
        <end position="171"/>
    </location>
</feature>
<evidence type="ECO:0000313" key="5">
    <source>
        <dbReference type="Proteomes" id="UP000237350"/>
    </source>
</evidence>
<gene>
    <name evidence="4" type="ORF">AU468_07505</name>
</gene>
<evidence type="ECO:0000256" key="1">
    <source>
        <dbReference type="PROSITE-ProRule" id="PRU00339"/>
    </source>
</evidence>
<keyword evidence="5" id="KW-1185">Reference proteome</keyword>
<dbReference type="Proteomes" id="UP000237350">
    <property type="component" value="Unassembled WGS sequence"/>
</dbReference>
<feature type="chain" id="PRO_5015602387" evidence="3">
    <location>
        <begin position="27"/>
        <end position="270"/>
    </location>
</feature>
<dbReference type="Gene3D" id="1.25.40.10">
    <property type="entry name" value="Tetratricopeptide repeat domain"/>
    <property type="match status" value="1"/>
</dbReference>
<keyword evidence="1" id="KW-0802">TPR repeat</keyword>
<name>A0A2S4JQP3_9SPIO</name>
<dbReference type="InterPro" id="IPR011990">
    <property type="entry name" value="TPR-like_helical_dom_sf"/>
</dbReference>
<evidence type="ECO:0000256" key="2">
    <source>
        <dbReference type="SAM" id="MobiDB-lite"/>
    </source>
</evidence>
<dbReference type="AlphaFoldDB" id="A0A2S4JQP3"/>
<dbReference type="InterPro" id="IPR019734">
    <property type="entry name" value="TPR_rpt"/>
</dbReference>
<dbReference type="SUPFAM" id="SSF48452">
    <property type="entry name" value="TPR-like"/>
    <property type="match status" value="1"/>
</dbReference>
<organism evidence="4 5">
    <name type="scientific">Alkalispirochaeta sphaeroplastigenens</name>
    <dbReference type="NCBI Taxonomy" id="1187066"/>
    <lineage>
        <taxon>Bacteria</taxon>
        <taxon>Pseudomonadati</taxon>
        <taxon>Spirochaetota</taxon>
        <taxon>Spirochaetia</taxon>
        <taxon>Spirochaetales</taxon>
        <taxon>Spirochaetaceae</taxon>
        <taxon>Alkalispirochaeta</taxon>
    </lineage>
</organism>
<reference evidence="5" key="1">
    <citation type="submission" date="2015-12" db="EMBL/GenBank/DDBJ databases">
        <authorList>
            <person name="Lodha T.D."/>
            <person name="Chintalapati S."/>
            <person name="Chintalapati V.R."/>
            <person name="Sravanthi T."/>
        </authorList>
    </citation>
    <scope>NUCLEOTIDE SEQUENCE [LARGE SCALE GENOMIC DNA]</scope>
    <source>
        <strain evidence="5">JC133</strain>
    </source>
</reference>
<dbReference type="Pfam" id="PF13432">
    <property type="entry name" value="TPR_16"/>
    <property type="match status" value="2"/>
</dbReference>
<dbReference type="RefSeq" id="WP_181015465.1">
    <property type="nucleotide sequence ID" value="NZ_LPWH01000064.1"/>
</dbReference>
<comment type="caution">
    <text evidence="4">The sequence shown here is derived from an EMBL/GenBank/DDBJ whole genome shotgun (WGS) entry which is preliminary data.</text>
</comment>
<protein>
    <submittedName>
        <fullName evidence="4">Uncharacterized protein</fullName>
    </submittedName>
</protein>
<dbReference type="PROSITE" id="PS50005">
    <property type="entry name" value="TPR"/>
    <property type="match status" value="1"/>
</dbReference>
<proteinExistence type="predicted"/>
<keyword evidence="3" id="KW-0732">Signal</keyword>
<dbReference type="SMART" id="SM00028">
    <property type="entry name" value="TPR"/>
    <property type="match status" value="2"/>
</dbReference>
<evidence type="ECO:0000256" key="3">
    <source>
        <dbReference type="SAM" id="SignalP"/>
    </source>
</evidence>
<evidence type="ECO:0000313" key="4">
    <source>
        <dbReference type="EMBL" id="POR01793.1"/>
    </source>
</evidence>
<sequence length="270" mass="30945">MPVASVPIFPLLVAFLLFLGSAPAVSADQPGEGGLWERAVEKVQFRNYHEAIPLLEVLVEREPGNGQAFRLLASVWEMAGDPGTAETLLRQGMDDSRFDREIRGRIAFDLALLLGRQDHQEASVAMYSAAIERNATLVAAYLNRANSRVGLGEYDLAIRDYERYLALRPSDPQRGEIREMIALLRETIRAEEVRREEEERRAREEAEARRIAEEERREREERERQQAAARRQEMMDAVLESLGSSREEARTFEVDREDIRDFDDDLDILD</sequence>
<feature type="region of interest" description="Disordered" evidence="2">
    <location>
        <begin position="194"/>
        <end position="233"/>
    </location>
</feature>
<dbReference type="EMBL" id="LPWH01000064">
    <property type="protein sequence ID" value="POR01793.1"/>
    <property type="molecule type" value="Genomic_DNA"/>
</dbReference>